<organism evidence="2 3">
    <name type="scientific">Sphingomonas tagetis</name>
    <dbReference type="NCBI Taxonomy" id="2949092"/>
    <lineage>
        <taxon>Bacteria</taxon>
        <taxon>Pseudomonadati</taxon>
        <taxon>Pseudomonadota</taxon>
        <taxon>Alphaproteobacteria</taxon>
        <taxon>Sphingomonadales</taxon>
        <taxon>Sphingomonadaceae</taxon>
        <taxon>Sphingomonas</taxon>
    </lineage>
</organism>
<dbReference type="RefSeq" id="WP_254292335.1">
    <property type="nucleotide sequence ID" value="NZ_JAMLDX010000004.1"/>
</dbReference>
<dbReference type="Proteomes" id="UP001139451">
    <property type="component" value="Unassembled WGS sequence"/>
</dbReference>
<feature type="transmembrane region" description="Helical" evidence="1">
    <location>
        <begin position="92"/>
        <end position="113"/>
    </location>
</feature>
<accession>A0A9X2HG71</accession>
<evidence type="ECO:0000313" key="3">
    <source>
        <dbReference type="Proteomes" id="UP001139451"/>
    </source>
</evidence>
<keyword evidence="1" id="KW-0812">Transmembrane</keyword>
<sequence length="146" mass="15383">MGNWSTRRRIAAATLVAGTLDILAATGLTLAYGRKVDAMLRYVASGPFPGAKDMGRAGAVLGLAVHFTLMAIMAAIFVLAADRMPQLKAKPVTWGVIYGLVTYAAMNLIIVPLRFGAFPSSAVGIASQLFCHIVLVGLPIALIARR</sequence>
<keyword evidence="1" id="KW-1133">Transmembrane helix</keyword>
<gene>
    <name evidence="2" type="ORF">M9978_07245</name>
</gene>
<feature type="transmembrane region" description="Helical" evidence="1">
    <location>
        <begin position="125"/>
        <end position="144"/>
    </location>
</feature>
<protein>
    <recommendedName>
        <fullName evidence="4">DUF1440 domain-containing protein</fullName>
    </recommendedName>
</protein>
<proteinExistence type="predicted"/>
<evidence type="ECO:0000313" key="2">
    <source>
        <dbReference type="EMBL" id="MCP3730223.1"/>
    </source>
</evidence>
<dbReference type="AlphaFoldDB" id="A0A9X2HG71"/>
<reference evidence="2" key="1">
    <citation type="submission" date="2022-05" db="EMBL/GenBank/DDBJ databases">
        <title>Sphingomonas sp. strain MG17 Genome sequencing and assembly.</title>
        <authorList>
            <person name="Kim I."/>
        </authorList>
    </citation>
    <scope>NUCLEOTIDE SEQUENCE</scope>
    <source>
        <strain evidence="2">MG17</strain>
    </source>
</reference>
<evidence type="ECO:0000256" key="1">
    <source>
        <dbReference type="SAM" id="Phobius"/>
    </source>
</evidence>
<comment type="caution">
    <text evidence="2">The sequence shown here is derived from an EMBL/GenBank/DDBJ whole genome shotgun (WGS) entry which is preliminary data.</text>
</comment>
<keyword evidence="3" id="KW-1185">Reference proteome</keyword>
<dbReference type="EMBL" id="JAMLDX010000004">
    <property type="protein sequence ID" value="MCP3730223.1"/>
    <property type="molecule type" value="Genomic_DNA"/>
</dbReference>
<feature type="transmembrane region" description="Helical" evidence="1">
    <location>
        <begin position="57"/>
        <end position="80"/>
    </location>
</feature>
<evidence type="ECO:0008006" key="4">
    <source>
        <dbReference type="Google" id="ProtNLM"/>
    </source>
</evidence>
<keyword evidence="1" id="KW-0472">Membrane</keyword>
<name>A0A9X2HG71_9SPHN</name>